<dbReference type="Pfam" id="PF13407">
    <property type="entry name" value="Peripla_BP_4"/>
    <property type="match status" value="1"/>
</dbReference>
<dbReference type="PANTHER" id="PTHR30036">
    <property type="entry name" value="D-XYLOSE-BINDING PERIPLASMIC PROTEIN"/>
    <property type="match status" value="1"/>
</dbReference>
<feature type="compositionally biased region" description="Acidic residues" evidence="3">
    <location>
        <begin position="31"/>
        <end position="52"/>
    </location>
</feature>
<evidence type="ECO:0000256" key="4">
    <source>
        <dbReference type="SAM" id="SignalP"/>
    </source>
</evidence>
<dbReference type="AlphaFoldDB" id="A0A9D2B370"/>
<evidence type="ECO:0000259" key="5">
    <source>
        <dbReference type="Pfam" id="PF13407"/>
    </source>
</evidence>
<feature type="region of interest" description="Disordered" evidence="3">
    <location>
        <begin position="27"/>
        <end position="59"/>
    </location>
</feature>
<feature type="signal peptide" evidence="4">
    <location>
        <begin position="1"/>
        <end position="19"/>
    </location>
</feature>
<evidence type="ECO:0000313" key="7">
    <source>
        <dbReference type="Proteomes" id="UP000886817"/>
    </source>
</evidence>
<dbReference type="GO" id="GO:0030288">
    <property type="term" value="C:outer membrane-bounded periplasmic space"/>
    <property type="evidence" value="ECO:0007669"/>
    <property type="project" value="TreeGrafter"/>
</dbReference>
<feature type="chain" id="PRO_5039732072" evidence="4">
    <location>
        <begin position="20"/>
        <end position="403"/>
    </location>
</feature>
<name>A0A9D2B370_9FIRM</name>
<keyword evidence="2 4" id="KW-0732">Signal</keyword>
<dbReference type="InterPro" id="IPR025997">
    <property type="entry name" value="SBP_2_dom"/>
</dbReference>
<dbReference type="Proteomes" id="UP000886817">
    <property type="component" value="Unassembled WGS sequence"/>
</dbReference>
<reference evidence="6" key="1">
    <citation type="journal article" date="2021" name="PeerJ">
        <title>Extensive microbial diversity within the chicken gut microbiome revealed by metagenomics and culture.</title>
        <authorList>
            <person name="Gilroy R."/>
            <person name="Ravi A."/>
            <person name="Getino M."/>
            <person name="Pursley I."/>
            <person name="Horton D.L."/>
            <person name="Alikhan N.F."/>
            <person name="Baker D."/>
            <person name="Gharbi K."/>
            <person name="Hall N."/>
            <person name="Watson M."/>
            <person name="Adriaenssens E.M."/>
            <person name="Foster-Nyarko E."/>
            <person name="Jarju S."/>
            <person name="Secka A."/>
            <person name="Antonio M."/>
            <person name="Oren A."/>
            <person name="Chaudhuri R.R."/>
            <person name="La Ragione R."/>
            <person name="Hildebrand F."/>
            <person name="Pallen M.J."/>
        </authorList>
    </citation>
    <scope>NUCLEOTIDE SEQUENCE</scope>
    <source>
        <strain evidence="6">ChiSjej1B19-8411</strain>
    </source>
</reference>
<feature type="compositionally biased region" description="Basic and acidic residues" evidence="3">
    <location>
        <begin position="295"/>
        <end position="310"/>
    </location>
</feature>
<dbReference type="PROSITE" id="PS51257">
    <property type="entry name" value="PROKAR_LIPOPROTEIN"/>
    <property type="match status" value="1"/>
</dbReference>
<dbReference type="Gene3D" id="3.40.50.2300">
    <property type="match status" value="2"/>
</dbReference>
<dbReference type="GO" id="GO:0030246">
    <property type="term" value="F:carbohydrate binding"/>
    <property type="evidence" value="ECO:0007669"/>
    <property type="project" value="TreeGrafter"/>
</dbReference>
<organism evidence="6 7">
    <name type="scientific">Candidatus Blautia gallistercoris</name>
    <dbReference type="NCBI Taxonomy" id="2838490"/>
    <lineage>
        <taxon>Bacteria</taxon>
        <taxon>Bacillati</taxon>
        <taxon>Bacillota</taxon>
        <taxon>Clostridia</taxon>
        <taxon>Lachnospirales</taxon>
        <taxon>Lachnospiraceae</taxon>
        <taxon>Blautia</taxon>
    </lineage>
</organism>
<dbReference type="InterPro" id="IPR028082">
    <property type="entry name" value="Peripla_BP_I"/>
</dbReference>
<feature type="region of interest" description="Disordered" evidence="3">
    <location>
        <begin position="286"/>
        <end position="310"/>
    </location>
</feature>
<comment type="subcellular location">
    <subcellularLocation>
        <location evidence="1">Cell envelope</location>
    </subcellularLocation>
</comment>
<dbReference type="EMBL" id="DXEX01000077">
    <property type="protein sequence ID" value="HIX58734.1"/>
    <property type="molecule type" value="Genomic_DNA"/>
</dbReference>
<evidence type="ECO:0000313" key="6">
    <source>
        <dbReference type="EMBL" id="HIX58734.1"/>
    </source>
</evidence>
<sequence>MKKKLPGIFLMLSLGLLLGACSSKTDKIQEEGDQQEALMEQEETEEENEESQEQEKVSGQQITVLLAGEKEEQETVLSDLLLEEGYQVQTEYAGMDSKTQAQQLEKAARAQAAAVVVEPVKTSGMEASLEKAAEAGVGIICYGQLFMNTEYVDAYVVNDHYEQGVQTARQIEALQELEHRTEENPVTLEIFLEDGDNINEQVFYLGLMGTLSSYVEDHILVIRSGRDTFQEVTVRDGSKENARVLCEEILEDFYQEDGPDVIYASGDLMTQGVCIALDKAGFAVPGETDEEQETDQTREEADPEETDTKETAYEWPMVIGSGFTVLTANRISTGRQTMAFHQEEDALAECCVQALEEYFTGEQSDDVSSEYDNGVEIVPAYTAAPVPVDFSNYEDFLEEEQGE</sequence>
<protein>
    <submittedName>
        <fullName evidence="6">Substrate-binding domain-containing protein</fullName>
    </submittedName>
</protein>
<feature type="domain" description="Periplasmic binding protein" evidence="5">
    <location>
        <begin position="83"/>
        <end position="282"/>
    </location>
</feature>
<evidence type="ECO:0000256" key="1">
    <source>
        <dbReference type="ARBA" id="ARBA00004196"/>
    </source>
</evidence>
<gene>
    <name evidence="6" type="ORF">IAA45_03350</name>
</gene>
<reference evidence="6" key="2">
    <citation type="submission" date="2021-04" db="EMBL/GenBank/DDBJ databases">
        <authorList>
            <person name="Gilroy R."/>
        </authorList>
    </citation>
    <scope>NUCLEOTIDE SEQUENCE</scope>
    <source>
        <strain evidence="6">ChiSjej1B19-8411</strain>
    </source>
</reference>
<dbReference type="SUPFAM" id="SSF53822">
    <property type="entry name" value="Periplasmic binding protein-like I"/>
    <property type="match status" value="1"/>
</dbReference>
<evidence type="ECO:0000256" key="2">
    <source>
        <dbReference type="ARBA" id="ARBA00022729"/>
    </source>
</evidence>
<dbReference type="InterPro" id="IPR050555">
    <property type="entry name" value="Bact_Solute-Bind_Prot2"/>
</dbReference>
<comment type="caution">
    <text evidence="6">The sequence shown here is derived from an EMBL/GenBank/DDBJ whole genome shotgun (WGS) entry which is preliminary data.</text>
</comment>
<dbReference type="PANTHER" id="PTHR30036:SF1">
    <property type="entry name" value="D-XYLOSE-BINDING PERIPLASMIC PROTEIN"/>
    <property type="match status" value="1"/>
</dbReference>
<evidence type="ECO:0000256" key="3">
    <source>
        <dbReference type="SAM" id="MobiDB-lite"/>
    </source>
</evidence>
<proteinExistence type="predicted"/>
<accession>A0A9D2B370</accession>